<gene>
    <name evidence="4" type="ORF">ACFPN2_19650</name>
</gene>
<name>A0ABV8SUN6_9GAMM</name>
<dbReference type="RefSeq" id="WP_380599560.1">
    <property type="nucleotide sequence ID" value="NZ_JBHSDU010000003.1"/>
</dbReference>
<feature type="coiled-coil region" evidence="1">
    <location>
        <begin position="54"/>
        <end position="81"/>
    </location>
</feature>
<keyword evidence="1" id="KW-0175">Coiled coil</keyword>
<evidence type="ECO:0000256" key="1">
    <source>
        <dbReference type="SAM" id="Coils"/>
    </source>
</evidence>
<feature type="region of interest" description="Disordered" evidence="2">
    <location>
        <begin position="30"/>
        <end position="52"/>
    </location>
</feature>
<dbReference type="EMBL" id="JBHSDU010000003">
    <property type="protein sequence ID" value="MFC4311323.1"/>
    <property type="molecule type" value="Genomic_DNA"/>
</dbReference>
<dbReference type="Proteomes" id="UP001595904">
    <property type="component" value="Unassembled WGS sequence"/>
</dbReference>
<sequence>MLRQSLLKVIATLSPLLFVAGPSTAQDAPAATTAPIVDSSTPAPSAPAGGGDSFKSLDEEVQALKKEVLDLNRELFVLEEELLFPANTQVAVFVSMDVGEFFALDSVTLKLDNKEVANYLYTEREAQALLKGGVHRVFIGNLKAGEHELIALFTGQGPNQRDYRRGATIKLEKGVGAKYVELKISDKALKAQPEFIVKEWE</sequence>
<evidence type="ECO:0000256" key="2">
    <source>
        <dbReference type="SAM" id="MobiDB-lite"/>
    </source>
</evidence>
<evidence type="ECO:0000313" key="5">
    <source>
        <dbReference type="Proteomes" id="UP001595904"/>
    </source>
</evidence>
<feature type="signal peptide" evidence="3">
    <location>
        <begin position="1"/>
        <end position="25"/>
    </location>
</feature>
<feature type="chain" id="PRO_5045180624" evidence="3">
    <location>
        <begin position="26"/>
        <end position="201"/>
    </location>
</feature>
<keyword evidence="5" id="KW-1185">Reference proteome</keyword>
<proteinExistence type="predicted"/>
<protein>
    <submittedName>
        <fullName evidence="4">AraC family transcriptional regulator</fullName>
    </submittedName>
</protein>
<organism evidence="4 5">
    <name type="scientific">Steroidobacter flavus</name>
    <dbReference type="NCBI Taxonomy" id="1842136"/>
    <lineage>
        <taxon>Bacteria</taxon>
        <taxon>Pseudomonadati</taxon>
        <taxon>Pseudomonadota</taxon>
        <taxon>Gammaproteobacteria</taxon>
        <taxon>Steroidobacterales</taxon>
        <taxon>Steroidobacteraceae</taxon>
        <taxon>Steroidobacter</taxon>
    </lineage>
</organism>
<evidence type="ECO:0000256" key="3">
    <source>
        <dbReference type="SAM" id="SignalP"/>
    </source>
</evidence>
<comment type="caution">
    <text evidence="4">The sequence shown here is derived from an EMBL/GenBank/DDBJ whole genome shotgun (WGS) entry which is preliminary data.</text>
</comment>
<accession>A0ABV8SUN6</accession>
<evidence type="ECO:0000313" key="4">
    <source>
        <dbReference type="EMBL" id="MFC4311323.1"/>
    </source>
</evidence>
<reference evidence="5" key="1">
    <citation type="journal article" date="2019" name="Int. J. Syst. Evol. Microbiol.">
        <title>The Global Catalogue of Microorganisms (GCM) 10K type strain sequencing project: providing services to taxonomists for standard genome sequencing and annotation.</title>
        <authorList>
            <consortium name="The Broad Institute Genomics Platform"/>
            <consortium name="The Broad Institute Genome Sequencing Center for Infectious Disease"/>
            <person name="Wu L."/>
            <person name="Ma J."/>
        </authorList>
    </citation>
    <scope>NUCLEOTIDE SEQUENCE [LARGE SCALE GENOMIC DNA]</scope>
    <source>
        <strain evidence="5">CGMCC 1.10759</strain>
    </source>
</reference>
<keyword evidence="3" id="KW-0732">Signal</keyword>